<accession>A0ABR2HIM2</accession>
<dbReference type="Proteomes" id="UP001470230">
    <property type="component" value="Unassembled WGS sequence"/>
</dbReference>
<evidence type="ECO:0000313" key="2">
    <source>
        <dbReference type="Proteomes" id="UP001470230"/>
    </source>
</evidence>
<reference evidence="1 2" key="1">
    <citation type="submission" date="2024-04" db="EMBL/GenBank/DDBJ databases">
        <title>Tritrichomonas musculus Genome.</title>
        <authorList>
            <person name="Alves-Ferreira E."/>
            <person name="Grigg M."/>
            <person name="Lorenzi H."/>
            <person name="Galac M."/>
        </authorList>
    </citation>
    <scope>NUCLEOTIDE SEQUENCE [LARGE SCALE GENOMIC DNA]</scope>
    <source>
        <strain evidence="1 2">EAF2021</strain>
    </source>
</reference>
<protein>
    <recommendedName>
        <fullName evidence="3">FHA domain-containing protein</fullName>
    </recommendedName>
</protein>
<keyword evidence="2" id="KW-1185">Reference proteome</keyword>
<sequence length="306" mass="35036">MKKIVAYNHIKKEDACLNNYEFKTQHIKNEDSVERDSKTNPYYSQSSILWPCQNLFAKKPKINAKLYIGNEIVSKSFSNDKKLLERVKKHLDQEYLDKYRKTYTFIPSPPHPELKKSGQNNLINMALTISQLNAKAVNASPQKLNKKALCHIDSIKSKNESTNKKTKLTNGTQKDELNTIKDDLPIALRRTIRPKTKPLRYWLGEKIIYKYDKETGCYTKAFELSMDEDKSENHTNGQELIIKNKSIESITATDKGKKILIKKGELSININGKNYKGTTGCSFYLPKGQKIILDNQVNDIASISIS</sequence>
<evidence type="ECO:0008006" key="3">
    <source>
        <dbReference type="Google" id="ProtNLM"/>
    </source>
</evidence>
<dbReference type="EMBL" id="JAPFFF010000027">
    <property type="protein sequence ID" value="KAK8848056.1"/>
    <property type="molecule type" value="Genomic_DNA"/>
</dbReference>
<gene>
    <name evidence="1" type="ORF">M9Y10_019111</name>
</gene>
<evidence type="ECO:0000313" key="1">
    <source>
        <dbReference type="EMBL" id="KAK8848056.1"/>
    </source>
</evidence>
<comment type="caution">
    <text evidence="1">The sequence shown here is derived from an EMBL/GenBank/DDBJ whole genome shotgun (WGS) entry which is preliminary data.</text>
</comment>
<proteinExistence type="predicted"/>
<name>A0ABR2HIM2_9EUKA</name>
<organism evidence="1 2">
    <name type="scientific">Tritrichomonas musculus</name>
    <dbReference type="NCBI Taxonomy" id="1915356"/>
    <lineage>
        <taxon>Eukaryota</taxon>
        <taxon>Metamonada</taxon>
        <taxon>Parabasalia</taxon>
        <taxon>Tritrichomonadida</taxon>
        <taxon>Tritrichomonadidae</taxon>
        <taxon>Tritrichomonas</taxon>
    </lineage>
</organism>